<dbReference type="PANTHER" id="PTHR11061:SF49">
    <property type="entry name" value="23S RRNA (URACIL(1939)-C(5))-METHYLTRANSFERASE RLMD"/>
    <property type="match status" value="1"/>
</dbReference>
<evidence type="ECO:0000256" key="1">
    <source>
        <dbReference type="ARBA" id="ARBA00022485"/>
    </source>
</evidence>
<accession>A0ABW5AKI2</accession>
<feature type="binding site" evidence="6">
    <location>
        <position position="276"/>
    </location>
    <ligand>
        <name>S-adenosyl-L-methionine</name>
        <dbReference type="ChEBI" id="CHEBI:59789"/>
    </ligand>
</feature>
<evidence type="ECO:0000256" key="7">
    <source>
        <dbReference type="PROSITE-ProRule" id="PRU10015"/>
    </source>
</evidence>
<dbReference type="InterPro" id="IPR029063">
    <property type="entry name" value="SAM-dependent_MTases_sf"/>
</dbReference>
<dbReference type="Gene3D" id="2.40.50.1070">
    <property type="match status" value="1"/>
</dbReference>
<keyword evidence="2 6" id="KW-0489">Methyltransferase</keyword>
<keyword evidence="1" id="KW-0408">Iron</keyword>
<dbReference type="Proteomes" id="UP001597314">
    <property type="component" value="Unassembled WGS sequence"/>
</dbReference>
<gene>
    <name evidence="8" type="ORF">ACFSOX_14980</name>
</gene>
<dbReference type="SUPFAM" id="SSF50249">
    <property type="entry name" value="Nucleic acid-binding proteins"/>
    <property type="match status" value="1"/>
</dbReference>
<proteinExistence type="inferred from homology"/>
<comment type="similarity">
    <text evidence="6">Belongs to the class I-like SAM-binding methyltransferase superfamily. RNA M5U methyltransferase family.</text>
</comment>
<name>A0ABW5AKI2_9BRAD</name>
<dbReference type="CDD" id="cd02440">
    <property type="entry name" value="AdoMet_MTases"/>
    <property type="match status" value="1"/>
</dbReference>
<dbReference type="EC" id="2.1.1.-" evidence="8"/>
<dbReference type="RefSeq" id="WP_378478615.1">
    <property type="nucleotide sequence ID" value="NZ_JBHUIW010000017.1"/>
</dbReference>
<dbReference type="PANTHER" id="PTHR11061">
    <property type="entry name" value="RNA M5U METHYLTRANSFERASE"/>
    <property type="match status" value="1"/>
</dbReference>
<evidence type="ECO:0000256" key="2">
    <source>
        <dbReference type="ARBA" id="ARBA00022603"/>
    </source>
</evidence>
<organism evidence="8 9">
    <name type="scientific">Rhodoplanes azumiensis</name>
    <dbReference type="NCBI Taxonomy" id="1897628"/>
    <lineage>
        <taxon>Bacteria</taxon>
        <taxon>Pseudomonadati</taxon>
        <taxon>Pseudomonadota</taxon>
        <taxon>Alphaproteobacteria</taxon>
        <taxon>Hyphomicrobiales</taxon>
        <taxon>Nitrobacteraceae</taxon>
        <taxon>Rhodoplanes</taxon>
    </lineage>
</organism>
<dbReference type="EMBL" id="JBHUIW010000017">
    <property type="protein sequence ID" value="MFD2183459.1"/>
    <property type="molecule type" value="Genomic_DNA"/>
</dbReference>
<dbReference type="InterPro" id="IPR030390">
    <property type="entry name" value="MeTrfase_TrmA_AS"/>
</dbReference>
<feature type="binding site" evidence="6">
    <location>
        <position position="296"/>
    </location>
    <ligand>
        <name>S-adenosyl-L-methionine</name>
        <dbReference type="ChEBI" id="CHEBI:59789"/>
    </ligand>
</feature>
<dbReference type="PROSITE" id="PS51687">
    <property type="entry name" value="SAM_MT_RNA_M5U"/>
    <property type="match status" value="1"/>
</dbReference>
<evidence type="ECO:0000313" key="8">
    <source>
        <dbReference type="EMBL" id="MFD2183459.1"/>
    </source>
</evidence>
<dbReference type="PROSITE" id="PS01230">
    <property type="entry name" value="TRMA_1"/>
    <property type="match status" value="1"/>
</dbReference>
<evidence type="ECO:0000256" key="6">
    <source>
        <dbReference type="PROSITE-ProRule" id="PRU01024"/>
    </source>
</evidence>
<protein>
    <submittedName>
        <fullName evidence="8">Class I SAM-dependent RNA methyltransferase</fullName>
        <ecNumber evidence="8">2.1.1.-</ecNumber>
    </submittedName>
</protein>
<dbReference type="Gene3D" id="3.40.50.150">
    <property type="entry name" value="Vaccinia Virus protein VP39"/>
    <property type="match status" value="1"/>
</dbReference>
<keyword evidence="5" id="KW-0411">Iron-sulfur</keyword>
<dbReference type="GO" id="GO:0032259">
    <property type="term" value="P:methylation"/>
    <property type="evidence" value="ECO:0007669"/>
    <property type="project" value="UniProtKB-KW"/>
</dbReference>
<dbReference type="GO" id="GO:0008168">
    <property type="term" value="F:methyltransferase activity"/>
    <property type="evidence" value="ECO:0007669"/>
    <property type="project" value="UniProtKB-KW"/>
</dbReference>
<keyword evidence="1" id="KW-0479">Metal-binding</keyword>
<keyword evidence="4 6" id="KW-0949">S-adenosyl-L-methionine</keyword>
<keyword evidence="1" id="KW-0004">4Fe-4S</keyword>
<evidence type="ECO:0000313" key="9">
    <source>
        <dbReference type="Proteomes" id="UP001597314"/>
    </source>
</evidence>
<dbReference type="InterPro" id="IPR012340">
    <property type="entry name" value="NA-bd_OB-fold"/>
</dbReference>
<keyword evidence="3 6" id="KW-0808">Transferase</keyword>
<feature type="active site" description="Nucleophile" evidence="6">
    <location>
        <position position="370"/>
    </location>
</feature>
<evidence type="ECO:0000256" key="5">
    <source>
        <dbReference type="ARBA" id="ARBA00023014"/>
    </source>
</evidence>
<sequence>MTEHLTIASLGRRGDGVVDGPEFPIYVPYALPGETVAAEPVPGHPDRRRLVRVEVASPDRIAPICPHFGVCGGCATQHLAEAPYRTWKRACLVEALRAAGIEAPVGALIDAHGEGRRRVTLHARRGTRDILQVGFAAQRAHEIVPIDRCPVTAPSLKGFVEVAWAIAEALGPLKKPLDIQVTATDDGLDVDVRGSGPLNAGRTGALAAVSETHRLARLTRHGEMVAQRVAPTLKIGRAVVALPPGPFLQATAAGEAALARLVEAQVGDAKRVVDLFAGLGPFALRLAERAKVRAVEIDAAAVQALSRAAQNTSGLKPVTAEARDLFRRPLVAQELMKVDAVVFDPPRQGAEAQARALAASRVPVVVAVSCNAATFARDAAILIAGGYRLTDVTPVDQFRYSYHVEIVATFVR</sequence>
<feature type="binding site" evidence="6">
    <location>
        <position position="344"/>
    </location>
    <ligand>
        <name>S-adenosyl-L-methionine</name>
        <dbReference type="ChEBI" id="CHEBI:59789"/>
    </ligand>
</feature>
<dbReference type="Pfam" id="PF05958">
    <property type="entry name" value="tRNA_U5-meth_tr"/>
    <property type="match status" value="1"/>
</dbReference>
<keyword evidence="9" id="KW-1185">Reference proteome</keyword>
<comment type="caution">
    <text evidence="8">The sequence shown here is derived from an EMBL/GenBank/DDBJ whole genome shotgun (WGS) entry which is preliminary data.</text>
</comment>
<evidence type="ECO:0000256" key="4">
    <source>
        <dbReference type="ARBA" id="ARBA00022691"/>
    </source>
</evidence>
<dbReference type="Gene3D" id="2.40.50.140">
    <property type="entry name" value="Nucleic acid-binding proteins"/>
    <property type="match status" value="1"/>
</dbReference>
<reference evidence="9" key="1">
    <citation type="journal article" date="2019" name="Int. J. Syst. Evol. Microbiol.">
        <title>The Global Catalogue of Microorganisms (GCM) 10K type strain sequencing project: providing services to taxonomists for standard genome sequencing and annotation.</title>
        <authorList>
            <consortium name="The Broad Institute Genomics Platform"/>
            <consortium name="The Broad Institute Genome Sequencing Center for Infectious Disease"/>
            <person name="Wu L."/>
            <person name="Ma J."/>
        </authorList>
    </citation>
    <scope>NUCLEOTIDE SEQUENCE [LARGE SCALE GENOMIC DNA]</scope>
    <source>
        <strain evidence="9">CGMCC 1.6774</strain>
    </source>
</reference>
<dbReference type="SUPFAM" id="SSF53335">
    <property type="entry name" value="S-adenosyl-L-methionine-dependent methyltransferases"/>
    <property type="match status" value="1"/>
</dbReference>
<feature type="active site" evidence="7">
    <location>
        <position position="370"/>
    </location>
</feature>
<feature type="binding site" evidence="6">
    <location>
        <position position="249"/>
    </location>
    <ligand>
        <name>S-adenosyl-L-methionine</name>
        <dbReference type="ChEBI" id="CHEBI:59789"/>
    </ligand>
</feature>
<dbReference type="InterPro" id="IPR010280">
    <property type="entry name" value="U5_MeTrfase_fam"/>
</dbReference>
<evidence type="ECO:0000256" key="3">
    <source>
        <dbReference type="ARBA" id="ARBA00022679"/>
    </source>
</evidence>